<accession>A0ABV0PZA8</accession>
<evidence type="ECO:0000313" key="1">
    <source>
        <dbReference type="EMBL" id="MEQ2188661.1"/>
    </source>
</evidence>
<dbReference type="EMBL" id="JAHRIO010091349">
    <property type="protein sequence ID" value="MEQ2188661.1"/>
    <property type="molecule type" value="Genomic_DNA"/>
</dbReference>
<gene>
    <name evidence="1" type="ORF">GOODEAATRI_017249</name>
</gene>
<reference evidence="1 2" key="1">
    <citation type="submission" date="2021-06" db="EMBL/GenBank/DDBJ databases">
        <authorList>
            <person name="Palmer J.M."/>
        </authorList>
    </citation>
    <scope>NUCLEOTIDE SEQUENCE [LARGE SCALE GENOMIC DNA]</scope>
    <source>
        <strain evidence="1 2">GA_2019</strain>
        <tissue evidence="1">Muscle</tissue>
    </source>
</reference>
<evidence type="ECO:0000313" key="2">
    <source>
        <dbReference type="Proteomes" id="UP001476798"/>
    </source>
</evidence>
<name>A0ABV0PZA8_9TELE</name>
<dbReference type="Proteomes" id="UP001476798">
    <property type="component" value="Unassembled WGS sequence"/>
</dbReference>
<comment type="caution">
    <text evidence="1">The sequence shown here is derived from an EMBL/GenBank/DDBJ whole genome shotgun (WGS) entry which is preliminary data.</text>
</comment>
<sequence length="91" mass="10355">MMNQKLEKKLKRMKHPHSPLCESPVSLRLVNVFLCPLTASCRPVLFCQDKASLLPCRQWVILFQGSPFLVQLGIQASQGHTLLKMLPTNIR</sequence>
<organism evidence="1 2">
    <name type="scientific">Goodea atripinnis</name>
    <dbReference type="NCBI Taxonomy" id="208336"/>
    <lineage>
        <taxon>Eukaryota</taxon>
        <taxon>Metazoa</taxon>
        <taxon>Chordata</taxon>
        <taxon>Craniata</taxon>
        <taxon>Vertebrata</taxon>
        <taxon>Euteleostomi</taxon>
        <taxon>Actinopterygii</taxon>
        <taxon>Neopterygii</taxon>
        <taxon>Teleostei</taxon>
        <taxon>Neoteleostei</taxon>
        <taxon>Acanthomorphata</taxon>
        <taxon>Ovalentaria</taxon>
        <taxon>Atherinomorphae</taxon>
        <taxon>Cyprinodontiformes</taxon>
        <taxon>Goodeidae</taxon>
        <taxon>Goodea</taxon>
    </lineage>
</organism>
<proteinExistence type="predicted"/>
<protein>
    <submittedName>
        <fullName evidence="1">Uncharacterized protein</fullName>
    </submittedName>
</protein>
<keyword evidence="2" id="KW-1185">Reference proteome</keyword>